<dbReference type="GO" id="GO:0004349">
    <property type="term" value="F:glutamate 5-kinase activity"/>
    <property type="evidence" value="ECO:0007669"/>
    <property type="project" value="UniProtKB-EC"/>
</dbReference>
<evidence type="ECO:0000256" key="1">
    <source>
        <dbReference type="ARBA" id="ARBA00004985"/>
    </source>
</evidence>
<dbReference type="InterPro" id="IPR001057">
    <property type="entry name" value="Glu/AcGlu_kinase"/>
</dbReference>
<dbReference type="Gene3D" id="3.40.50.2000">
    <property type="entry name" value="Glycogen Phosphorylase B"/>
    <property type="match status" value="1"/>
</dbReference>
<dbReference type="GO" id="GO:0016757">
    <property type="term" value="F:glycosyltransferase activity"/>
    <property type="evidence" value="ECO:0007669"/>
    <property type="project" value="UniProtKB-KW"/>
</dbReference>
<reference evidence="20 21" key="1">
    <citation type="journal article" date="2014" name="Nat. Genet.">
        <title>Genome and transcriptome of the porcine whipworm Trichuris suis.</title>
        <authorList>
            <person name="Jex A.R."/>
            <person name="Nejsum P."/>
            <person name="Schwarz E.M."/>
            <person name="Hu L."/>
            <person name="Young N.D."/>
            <person name="Hall R.S."/>
            <person name="Korhonen P.K."/>
            <person name="Liao S."/>
            <person name="Thamsborg S."/>
            <person name="Xia J."/>
            <person name="Xu P."/>
            <person name="Wang S."/>
            <person name="Scheerlinck J.P."/>
            <person name="Hofmann A."/>
            <person name="Sternberg P.W."/>
            <person name="Wang J."/>
            <person name="Gasser R.B."/>
        </authorList>
    </citation>
    <scope>NUCLEOTIDE SEQUENCE [LARGE SCALE GENOMIC DNA]</scope>
    <source>
        <strain evidence="20">DCEP-RM93M</strain>
    </source>
</reference>
<dbReference type="GO" id="GO:0004350">
    <property type="term" value="F:glutamate-5-semialdehyde dehydrogenase activity"/>
    <property type="evidence" value="ECO:0007669"/>
    <property type="project" value="UniProtKB-EC"/>
</dbReference>
<feature type="domain" description="Aldehyde dehydrogenase" evidence="17">
    <location>
        <begin position="709"/>
        <end position="1016"/>
    </location>
</feature>
<dbReference type="EMBL" id="KL363190">
    <property type="protein sequence ID" value="KFD57094.1"/>
    <property type="molecule type" value="Genomic_DNA"/>
</dbReference>
<feature type="domain" description="Glycosyl transferase family 1" evidence="18">
    <location>
        <begin position="207"/>
        <end position="363"/>
    </location>
</feature>
<dbReference type="GO" id="GO:0055129">
    <property type="term" value="P:L-proline biosynthetic process"/>
    <property type="evidence" value="ECO:0007669"/>
    <property type="project" value="UniProtKB-UniPathway"/>
</dbReference>
<evidence type="ECO:0000259" key="19">
    <source>
        <dbReference type="Pfam" id="PF00696"/>
    </source>
</evidence>
<dbReference type="CDD" id="cd07079">
    <property type="entry name" value="ALDH_F18-19_ProA-GPR"/>
    <property type="match status" value="1"/>
</dbReference>
<dbReference type="Pfam" id="PF00696">
    <property type="entry name" value="AA_kinase"/>
    <property type="match status" value="1"/>
</dbReference>
<evidence type="ECO:0000259" key="17">
    <source>
        <dbReference type="Pfam" id="PF00171"/>
    </source>
</evidence>
<dbReference type="PRINTS" id="PR00474">
    <property type="entry name" value="GLU5KINASE"/>
</dbReference>
<keyword evidence="11" id="KW-0067">ATP-binding</keyword>
<dbReference type="HAMAP" id="MF_00412">
    <property type="entry name" value="ProA"/>
    <property type="match status" value="1"/>
</dbReference>
<evidence type="ECO:0000256" key="7">
    <source>
        <dbReference type="ARBA" id="ARBA00022676"/>
    </source>
</evidence>
<dbReference type="Gene3D" id="3.40.1160.10">
    <property type="entry name" value="Acetylglutamate kinase-like"/>
    <property type="match status" value="1"/>
</dbReference>
<evidence type="ECO:0000256" key="11">
    <source>
        <dbReference type="ARBA" id="ARBA00022840"/>
    </source>
</evidence>
<dbReference type="AlphaFoldDB" id="A0A085MIP8"/>
<dbReference type="Gene3D" id="3.40.309.10">
    <property type="entry name" value="Aldehyde Dehydrogenase, Chain A, domain 2"/>
    <property type="match status" value="1"/>
</dbReference>
<evidence type="ECO:0000256" key="16">
    <source>
        <dbReference type="ARBA" id="ARBA00049141"/>
    </source>
</evidence>
<keyword evidence="9" id="KW-0547">Nucleotide-binding</keyword>
<dbReference type="NCBIfam" id="TIGR00407">
    <property type="entry name" value="proA"/>
    <property type="match status" value="1"/>
</dbReference>
<dbReference type="GO" id="GO:0005524">
    <property type="term" value="F:ATP binding"/>
    <property type="evidence" value="ECO:0007669"/>
    <property type="project" value="UniProtKB-KW"/>
</dbReference>
<keyword evidence="7" id="KW-0328">Glycosyltransferase</keyword>
<evidence type="ECO:0000313" key="20">
    <source>
        <dbReference type="EMBL" id="KFD57094.1"/>
    </source>
</evidence>
<dbReference type="InterPro" id="IPR001048">
    <property type="entry name" value="Asp/Glu/Uridylate_kinase"/>
</dbReference>
<dbReference type="PROSITE" id="PS01223">
    <property type="entry name" value="PROA"/>
    <property type="match status" value="1"/>
</dbReference>
<dbReference type="UniPathway" id="UPA00098">
    <property type="reaction ID" value="UER00359"/>
</dbReference>
<evidence type="ECO:0000256" key="15">
    <source>
        <dbReference type="ARBA" id="ARBA00049024"/>
    </source>
</evidence>
<dbReference type="InterPro" id="IPR036393">
    <property type="entry name" value="AceGlu_kinase-like_sf"/>
</dbReference>
<dbReference type="Gene3D" id="3.40.605.10">
    <property type="entry name" value="Aldehyde Dehydrogenase, Chain A, domain 1"/>
    <property type="match status" value="1"/>
</dbReference>
<evidence type="ECO:0000256" key="10">
    <source>
        <dbReference type="ARBA" id="ARBA00022777"/>
    </source>
</evidence>
<evidence type="ECO:0000256" key="4">
    <source>
        <dbReference type="ARBA" id="ARBA00009302"/>
    </source>
</evidence>
<dbReference type="PANTHER" id="PTHR11063">
    <property type="entry name" value="GLUTAMATE SEMIALDEHYDE DEHYDROGENASE"/>
    <property type="match status" value="1"/>
</dbReference>
<dbReference type="SUPFAM" id="SSF53756">
    <property type="entry name" value="UDP-Glycosyltransferase/glycogen phosphorylase"/>
    <property type="match status" value="1"/>
</dbReference>
<evidence type="ECO:0000256" key="5">
    <source>
        <dbReference type="ARBA" id="ARBA00022605"/>
    </source>
</evidence>
<name>A0A085MIP8_9BILA</name>
<evidence type="ECO:0000256" key="2">
    <source>
        <dbReference type="ARBA" id="ARBA00005185"/>
    </source>
</evidence>
<evidence type="ECO:0000256" key="8">
    <source>
        <dbReference type="ARBA" id="ARBA00022679"/>
    </source>
</evidence>
<keyword evidence="8" id="KW-0808">Transferase</keyword>
<dbReference type="InterPro" id="IPR001296">
    <property type="entry name" value="Glyco_trans_1"/>
</dbReference>
<evidence type="ECO:0000256" key="12">
    <source>
        <dbReference type="ARBA" id="ARBA00022857"/>
    </source>
</evidence>
<accession>A0A085MIP8</accession>
<dbReference type="SUPFAM" id="SSF53633">
    <property type="entry name" value="Carbamate kinase-like"/>
    <property type="match status" value="1"/>
</dbReference>
<comment type="pathway">
    <text evidence="1">Amino-acid biosynthesis; L-proline biosynthesis; L-glutamate 5-semialdehyde from L-glutamate: step 2/2.</text>
</comment>
<dbReference type="SUPFAM" id="SSF53720">
    <property type="entry name" value="ALDH-like"/>
    <property type="match status" value="1"/>
</dbReference>
<keyword evidence="21" id="KW-1185">Reference proteome</keyword>
<evidence type="ECO:0000256" key="13">
    <source>
        <dbReference type="ARBA" id="ARBA00023002"/>
    </source>
</evidence>
<comment type="pathway">
    <text evidence="2">Amino-acid biosynthesis; L-proline biosynthesis; L-glutamate 5-semialdehyde from L-glutamate: step 1/2.</text>
</comment>
<comment type="catalytic activity">
    <reaction evidence="16">
        <text>L-glutamate + ATP = L-glutamyl 5-phosphate + ADP</text>
        <dbReference type="Rhea" id="RHEA:14877"/>
        <dbReference type="ChEBI" id="CHEBI:29985"/>
        <dbReference type="ChEBI" id="CHEBI:30616"/>
        <dbReference type="ChEBI" id="CHEBI:58274"/>
        <dbReference type="ChEBI" id="CHEBI:456216"/>
        <dbReference type="EC" id="2.7.2.11"/>
    </reaction>
</comment>
<evidence type="ECO:0000256" key="6">
    <source>
        <dbReference type="ARBA" id="ARBA00022650"/>
    </source>
</evidence>
<dbReference type="InterPro" id="IPR000965">
    <property type="entry name" value="GPR_dom"/>
</dbReference>
<dbReference type="InterPro" id="IPR016163">
    <property type="entry name" value="Ald_DH_C"/>
</dbReference>
<evidence type="ECO:0000256" key="14">
    <source>
        <dbReference type="ARBA" id="ARBA00023268"/>
    </source>
</evidence>
<dbReference type="InterPro" id="IPR005766">
    <property type="entry name" value="P5_carboxy_syn"/>
</dbReference>
<feature type="domain" description="Aspartate/glutamate/uridylate kinase" evidence="19">
    <location>
        <begin position="420"/>
        <end position="654"/>
    </location>
</feature>
<dbReference type="PANTHER" id="PTHR11063:SF8">
    <property type="entry name" value="DELTA-1-PYRROLINE-5-CARBOXYLATE SYNTHASE"/>
    <property type="match status" value="1"/>
</dbReference>
<protein>
    <submittedName>
        <fullName evidence="20">Uncharacterized protein</fullName>
    </submittedName>
</protein>
<dbReference type="InterPro" id="IPR015590">
    <property type="entry name" value="Aldehyde_DH_dom"/>
</dbReference>
<dbReference type="GO" id="GO:0005739">
    <property type="term" value="C:mitochondrion"/>
    <property type="evidence" value="ECO:0007669"/>
    <property type="project" value="TreeGrafter"/>
</dbReference>
<sequence>MKILAIHPDFAHGGGDFNFYDVAKAMHEQEHEVTIATMHCDEYWMSLFKPIVTDYIIVESKCVPGDWFHPIIVLAFKAFFRWGRKFDLLLLDNCVSTVPVCKFLFNAPIFFLFFFPRSLIVESENVVQNIYAKELSWIEGWCVSFCEFLPTISNFSNKISFGLGRTLHRLCPKLPLRRCPLFHPCLPTLVVQAHENEKYPVLESKIEGSFFLSLNRISPEKNHELAIKSFAKLKDLIPGEKWEQLQLIIVGNLLQRYPHCVKYFEKLKKMVDDMNLEEKVKFFLNVSEEEKTYFLQNCIALLHTPPREHFGLVVLEGMYFGKPVISSTEGGPVEIISNEKDGILTPAKPEYFSDAMSRVLIDSLWLDMLKVKAKETVRKRFTHRELSLRLREIMEFSIPMEFVARVEPWVKAREDIKKAKRIVIKIGSAVIAREDEEGLALGRLASIIEQISELQNHGHEVIIVSSGAVAFGRKKMQHERMLCMSLREAILTTEKEAVVNKRACAASGMAGLMAVYEALFAQYGISVAQVLLTKPDITNEERREILVSTLDYLLTLKVIPILNGNDAVAPEQSDGFISHSFQLGDNDTLASRLSVAIKADLLLTLSNVDGVYTAPPIQSNSVLLGHYCPYTDGELLVTAGSKFGTGGMASKVSRSNNFTSIVFMYIYITDQLQAATWALDRGVPSVICNGKSENVILNVMAGRKVGTLIAAASLTEAMVEQQAVDARMCGRRLQRLSNHERASILRKLAELLKEREAEILSENHVDVEEATNAGRLDMLAFPKLFSLKTEGVKDVLIARMKLTPSKLVSLREGIQQIAAAAESTLGKCIRRTKIADGLLLEQITVPIGVLLVIFESRPDCLPQIASLSLATGNAVLLKGGSEAHNSNKYLMSLVQEALCYVSPKLKECAHLVSRREDIADLLQMDEYIDLVIPRGSAELVQKIQLLSKRIPVLGHSEGICHVYVDKDCDFQKAVKIILDSKCNYPAACNAVETILLHQSLVEDSKFFDMLCTQLKNNRTDIYAGPALSQKMQFPPPPADSLHKEYGGLACTIELVADVYAAIDHIQRYGSAHTDCIITEKEETADIFTREVDSACVFVNASTRFSDGYRFGLGAEVGISTGKIHARGPVGMDGLMTTKWILKGNGHTVGDFQPQGPKKYVHENMLTVT</sequence>
<dbReference type="InterPro" id="IPR020593">
    <property type="entry name" value="G-glutamylP_reductase_CS"/>
</dbReference>
<keyword evidence="14" id="KW-0511">Multifunctional enzyme</keyword>
<evidence type="ECO:0000313" key="21">
    <source>
        <dbReference type="Proteomes" id="UP000030764"/>
    </source>
</evidence>
<comment type="similarity">
    <text evidence="3">In the C-terminal section; belongs to the gamma-glutamyl phosphate reductase family.</text>
</comment>
<proteinExistence type="inferred from homology"/>
<gene>
    <name evidence="20" type="ORF">M513_01979</name>
</gene>
<dbReference type="NCBIfam" id="TIGR01092">
    <property type="entry name" value="P5CS"/>
    <property type="match status" value="1"/>
</dbReference>
<dbReference type="FunFam" id="3.40.309.10:FF:000015">
    <property type="entry name" value="Delta-1-pyrroline-5-carboxylate synthase"/>
    <property type="match status" value="1"/>
</dbReference>
<comment type="catalytic activity">
    <reaction evidence="15">
        <text>L-glutamate 5-semialdehyde + phosphate + NADP(+) = L-glutamyl 5-phosphate + NADPH + H(+)</text>
        <dbReference type="Rhea" id="RHEA:19541"/>
        <dbReference type="ChEBI" id="CHEBI:15378"/>
        <dbReference type="ChEBI" id="CHEBI:43474"/>
        <dbReference type="ChEBI" id="CHEBI:57783"/>
        <dbReference type="ChEBI" id="CHEBI:58066"/>
        <dbReference type="ChEBI" id="CHEBI:58274"/>
        <dbReference type="ChEBI" id="CHEBI:58349"/>
        <dbReference type="EC" id="1.2.1.41"/>
    </reaction>
</comment>
<dbReference type="InterPro" id="IPR016161">
    <property type="entry name" value="Ald_DH/histidinol_DH"/>
</dbReference>
<evidence type="ECO:0000256" key="9">
    <source>
        <dbReference type="ARBA" id="ARBA00022741"/>
    </source>
</evidence>
<keyword evidence="13" id="KW-0560">Oxidoreductase</keyword>
<keyword evidence="6" id="KW-0641">Proline biosynthesis</keyword>
<comment type="similarity">
    <text evidence="4">In the N-terminal section; belongs to the glutamate 5-kinase family.</text>
</comment>
<evidence type="ECO:0000259" key="18">
    <source>
        <dbReference type="Pfam" id="PF00534"/>
    </source>
</evidence>
<dbReference type="Proteomes" id="UP000030764">
    <property type="component" value="Unassembled WGS sequence"/>
</dbReference>
<keyword evidence="10" id="KW-0418">Kinase</keyword>
<dbReference type="NCBIfam" id="NF001221">
    <property type="entry name" value="PRK00197.1"/>
    <property type="match status" value="1"/>
</dbReference>
<dbReference type="Pfam" id="PF00534">
    <property type="entry name" value="Glycos_transf_1"/>
    <property type="match status" value="1"/>
</dbReference>
<organism evidence="20 21">
    <name type="scientific">Trichuris suis</name>
    <name type="common">pig whipworm</name>
    <dbReference type="NCBI Taxonomy" id="68888"/>
    <lineage>
        <taxon>Eukaryota</taxon>
        <taxon>Metazoa</taxon>
        <taxon>Ecdysozoa</taxon>
        <taxon>Nematoda</taxon>
        <taxon>Enoplea</taxon>
        <taxon>Dorylaimia</taxon>
        <taxon>Trichinellida</taxon>
        <taxon>Trichuridae</taxon>
        <taxon>Trichuris</taxon>
    </lineage>
</organism>
<dbReference type="Pfam" id="PF00171">
    <property type="entry name" value="Aldedh"/>
    <property type="match status" value="1"/>
</dbReference>
<evidence type="ECO:0000256" key="3">
    <source>
        <dbReference type="ARBA" id="ARBA00006300"/>
    </source>
</evidence>
<keyword evidence="5" id="KW-0028">Amino-acid biosynthesis</keyword>
<dbReference type="InterPro" id="IPR016162">
    <property type="entry name" value="Ald_DH_N"/>
</dbReference>
<keyword evidence="12" id="KW-0521">NADP</keyword>